<name>A0A917D3B9_9NOCA</name>
<keyword evidence="1 8" id="KW-0639">Primosome</keyword>
<feature type="binding site" evidence="8">
    <location>
        <position position="419"/>
    </location>
    <ligand>
        <name>Zn(2+)</name>
        <dbReference type="ChEBI" id="CHEBI:29105"/>
        <label>2</label>
    </ligand>
</feature>
<dbReference type="InterPro" id="IPR005259">
    <property type="entry name" value="PriA"/>
</dbReference>
<dbReference type="GO" id="GO:0005524">
    <property type="term" value="F:ATP binding"/>
    <property type="evidence" value="ECO:0007669"/>
    <property type="project" value="UniProtKB-UniRule"/>
</dbReference>
<dbReference type="SUPFAM" id="SSF52540">
    <property type="entry name" value="P-loop containing nucleoside triphosphate hydrolases"/>
    <property type="match status" value="1"/>
</dbReference>
<dbReference type="InterPro" id="IPR042115">
    <property type="entry name" value="PriA_3primeBD_sf"/>
</dbReference>
<feature type="binding site" evidence="8">
    <location>
        <position position="396"/>
    </location>
    <ligand>
        <name>Zn(2+)</name>
        <dbReference type="ChEBI" id="CHEBI:29105"/>
        <label>2</label>
    </ligand>
</feature>
<keyword evidence="5 8" id="KW-0862">Zinc</keyword>
<dbReference type="GO" id="GO:1990077">
    <property type="term" value="C:primosome complex"/>
    <property type="evidence" value="ECO:0007669"/>
    <property type="project" value="UniProtKB-UniRule"/>
</dbReference>
<gene>
    <name evidence="8 10" type="primary">priA</name>
    <name evidence="10" type="ORF">GCM10007304_24250</name>
</gene>
<accession>A0A917D3B9</accession>
<feature type="binding site" evidence="8">
    <location>
        <position position="384"/>
    </location>
    <ligand>
        <name>Zn(2+)</name>
        <dbReference type="ChEBI" id="CHEBI:29105"/>
        <label>1</label>
    </ligand>
</feature>
<dbReference type="EMBL" id="BMCU01000002">
    <property type="protein sequence ID" value="GGG09319.1"/>
    <property type="molecule type" value="Genomic_DNA"/>
</dbReference>
<dbReference type="NCBIfam" id="NF011454">
    <property type="entry name" value="PRK14873.1-4"/>
    <property type="match status" value="1"/>
</dbReference>
<dbReference type="InterPro" id="IPR041222">
    <property type="entry name" value="PriA_3primeBD"/>
</dbReference>
<evidence type="ECO:0000313" key="10">
    <source>
        <dbReference type="EMBL" id="GGG09319.1"/>
    </source>
</evidence>
<comment type="cofactor">
    <cofactor evidence="8">
        <name>Zn(2+)</name>
        <dbReference type="ChEBI" id="CHEBI:29105"/>
    </cofactor>
    <text evidence="8">Binds 2 zinc ions per subunit.</text>
</comment>
<evidence type="ECO:0000256" key="4">
    <source>
        <dbReference type="ARBA" id="ARBA00022741"/>
    </source>
</evidence>
<evidence type="ECO:0000256" key="7">
    <source>
        <dbReference type="ARBA" id="ARBA00023125"/>
    </source>
</evidence>
<comment type="function">
    <text evidence="8">Initiates the restart of stalled replication forks, which reloads the replicative helicase on sites other than the origin of replication. Recognizes and binds to abandoned replication forks and remodels them to uncover a helicase loading site. Promotes assembly of the primosome at these replication forks.</text>
</comment>
<dbReference type="AlphaFoldDB" id="A0A917D3B9"/>
<dbReference type="GO" id="GO:0003677">
    <property type="term" value="F:DNA binding"/>
    <property type="evidence" value="ECO:0007669"/>
    <property type="project" value="UniProtKB-UniRule"/>
</dbReference>
<comment type="caution">
    <text evidence="8">As this protein does not have any detectable helicase domains, it probably does not have helicase activity.</text>
</comment>
<evidence type="ECO:0000256" key="3">
    <source>
        <dbReference type="ARBA" id="ARBA00022723"/>
    </source>
</evidence>
<reference evidence="10" key="1">
    <citation type="journal article" date="2014" name="Int. J. Syst. Evol. Microbiol.">
        <title>Complete genome sequence of Corynebacterium casei LMG S-19264T (=DSM 44701T), isolated from a smear-ripened cheese.</title>
        <authorList>
            <consortium name="US DOE Joint Genome Institute (JGI-PGF)"/>
            <person name="Walter F."/>
            <person name="Albersmeier A."/>
            <person name="Kalinowski J."/>
            <person name="Ruckert C."/>
        </authorList>
    </citation>
    <scope>NUCLEOTIDE SEQUENCE</scope>
    <source>
        <strain evidence="10">CCM 7905</strain>
    </source>
</reference>
<dbReference type="GO" id="GO:0006302">
    <property type="term" value="P:double-strand break repair"/>
    <property type="evidence" value="ECO:0007669"/>
    <property type="project" value="InterPro"/>
</dbReference>
<evidence type="ECO:0000256" key="2">
    <source>
        <dbReference type="ARBA" id="ARBA00022705"/>
    </source>
</evidence>
<dbReference type="HAMAP" id="MF_00983">
    <property type="entry name" value="PriA"/>
    <property type="match status" value="1"/>
</dbReference>
<keyword evidence="11" id="KW-1185">Reference proteome</keyword>
<evidence type="ECO:0000259" key="9">
    <source>
        <dbReference type="Pfam" id="PF17764"/>
    </source>
</evidence>
<evidence type="ECO:0000256" key="5">
    <source>
        <dbReference type="ARBA" id="ARBA00022833"/>
    </source>
</evidence>
<feature type="binding site" evidence="8">
    <location>
        <position position="431"/>
    </location>
    <ligand>
        <name>Zn(2+)</name>
        <dbReference type="ChEBI" id="CHEBI:29105"/>
        <label>1</label>
    </ligand>
</feature>
<feature type="binding site" evidence="8">
    <location>
        <position position="387"/>
    </location>
    <ligand>
        <name>Zn(2+)</name>
        <dbReference type="ChEBI" id="CHEBI:29105"/>
        <label>1</label>
    </ligand>
</feature>
<dbReference type="Pfam" id="PF17764">
    <property type="entry name" value="PriA_3primeBD"/>
    <property type="match status" value="1"/>
</dbReference>
<feature type="binding site" evidence="8">
    <location>
        <position position="428"/>
    </location>
    <ligand>
        <name>Zn(2+)</name>
        <dbReference type="ChEBI" id="CHEBI:29105"/>
        <label>1</label>
    </ligand>
</feature>
<evidence type="ECO:0000313" key="11">
    <source>
        <dbReference type="Proteomes" id="UP000654257"/>
    </source>
</evidence>
<dbReference type="InterPro" id="IPR027417">
    <property type="entry name" value="P-loop_NTPase"/>
</dbReference>
<dbReference type="GO" id="GO:0006270">
    <property type="term" value="P:DNA replication initiation"/>
    <property type="evidence" value="ECO:0007669"/>
    <property type="project" value="TreeGrafter"/>
</dbReference>
<proteinExistence type="inferred from homology"/>
<dbReference type="GO" id="GO:0008270">
    <property type="term" value="F:zinc ion binding"/>
    <property type="evidence" value="ECO:0007669"/>
    <property type="project" value="UniProtKB-UniRule"/>
</dbReference>
<keyword evidence="3 8" id="KW-0479">Metal-binding</keyword>
<keyword evidence="2 8" id="KW-0235">DNA replication</keyword>
<dbReference type="PANTHER" id="PTHR30580">
    <property type="entry name" value="PRIMOSOMAL PROTEIN N"/>
    <property type="match status" value="1"/>
</dbReference>
<dbReference type="GO" id="GO:0006269">
    <property type="term" value="P:DNA replication, synthesis of primer"/>
    <property type="evidence" value="ECO:0007669"/>
    <property type="project" value="UniProtKB-KW"/>
</dbReference>
<comment type="subunit">
    <text evidence="8">Component of the replication restart primosome.</text>
</comment>
<feature type="domain" description="Primosomal protein N' 3' DNA-binding" evidence="9">
    <location>
        <begin position="21"/>
        <end position="112"/>
    </location>
</feature>
<dbReference type="Proteomes" id="UP000654257">
    <property type="component" value="Unassembled WGS sequence"/>
</dbReference>
<dbReference type="GO" id="GO:0006310">
    <property type="term" value="P:DNA recombination"/>
    <property type="evidence" value="ECO:0007669"/>
    <property type="project" value="InterPro"/>
</dbReference>
<sequence>MAETTGSALPIARVLPMLALAHLDREFDYLVPAELDEQAQPGVRVRVRFAGRLVDGFVLDRIAVSEHPGKLGTLDKVVSPERVLTPDIAALVAAVAARYAGTRSDVLRLAIPPRHARVEGEPAPEQPVVTDPVVNSGAWAAYDHGTEFLAAVRDGRGPRAVWQARPGEIWAERLAELAAVTAATGRTSLVIVPDQRDLDRVAATCVALVGKEPVVALAAGLGPAARYRRWLAVLRGSARIVIGTRSAVFAPLADLGLVAVWDDGDDSHSEPRAPYPHAREVALLRAHGSGCAAVVGGVARTAEAQALADSGWAHDLVATRDVVRASAPKITALADSDHALARDPGARAARLPGIAFAAARAALGAGHGVLVQVPRRGYVPSLACGKCRTPARCRRCHGPLALPAAVGPDGSGTPTCKWCGIADSMFRCPTCGSRALRAVVVGAGRTAEELGRAFAGVTVRMSGGASVLDEVPAGPSLVVATVGAEPVMPGGYGAALLLDGWALLGRADLRATEETLRRWMNASTLVKPHGEGGEVVVVADSSLPTVQGLVRWDPVGRARAELAERAEVLLPPAVHLAAIDGSSEALAQLLEQAELPESAEVLGPVDLPGGESMPGADTGPVERMLVRVPRASGGALARALAESRALLGAKKSTAALRVQIDPVRIG</sequence>
<comment type="caution">
    <text evidence="10">The sequence shown here is derived from an EMBL/GenBank/DDBJ whole genome shotgun (WGS) entry which is preliminary data.</text>
</comment>
<comment type="similarity">
    <text evidence="8">Belongs to the helicase family. PriA subfamily.</text>
</comment>
<feature type="binding site" evidence="8">
    <location>
        <position position="416"/>
    </location>
    <ligand>
        <name>Zn(2+)</name>
        <dbReference type="ChEBI" id="CHEBI:29105"/>
        <label>2</label>
    </ligand>
</feature>
<organism evidence="10 11">
    <name type="scientific">Rhodococcoides trifolii</name>
    <dbReference type="NCBI Taxonomy" id="908250"/>
    <lineage>
        <taxon>Bacteria</taxon>
        <taxon>Bacillati</taxon>
        <taxon>Actinomycetota</taxon>
        <taxon>Actinomycetes</taxon>
        <taxon>Mycobacteriales</taxon>
        <taxon>Nocardiaceae</taxon>
        <taxon>Rhodococcoides</taxon>
    </lineage>
</organism>
<dbReference type="Gene3D" id="3.40.1440.60">
    <property type="entry name" value="PriA, 3(prime) DNA-binding domain"/>
    <property type="match status" value="1"/>
</dbReference>
<feature type="binding site" evidence="8">
    <location>
        <position position="393"/>
    </location>
    <ligand>
        <name>Zn(2+)</name>
        <dbReference type="ChEBI" id="CHEBI:29105"/>
        <label>2</label>
    </ligand>
</feature>
<reference evidence="10" key="2">
    <citation type="submission" date="2020-09" db="EMBL/GenBank/DDBJ databases">
        <authorList>
            <person name="Sun Q."/>
            <person name="Sedlacek I."/>
        </authorList>
    </citation>
    <scope>NUCLEOTIDE SEQUENCE</scope>
    <source>
        <strain evidence="10">CCM 7905</strain>
    </source>
</reference>
<keyword evidence="4 8" id="KW-0547">Nucleotide-binding</keyword>
<keyword evidence="7 8" id="KW-0238">DNA-binding</keyword>
<keyword evidence="6 8" id="KW-0067">ATP-binding</keyword>
<evidence type="ECO:0000256" key="8">
    <source>
        <dbReference type="HAMAP-Rule" id="MF_00983"/>
    </source>
</evidence>
<dbReference type="GO" id="GO:0043138">
    <property type="term" value="F:3'-5' DNA helicase activity"/>
    <property type="evidence" value="ECO:0007669"/>
    <property type="project" value="TreeGrafter"/>
</dbReference>
<dbReference type="PANTHER" id="PTHR30580:SF0">
    <property type="entry name" value="PRIMOSOMAL PROTEIN N"/>
    <property type="match status" value="1"/>
</dbReference>
<evidence type="ECO:0000256" key="1">
    <source>
        <dbReference type="ARBA" id="ARBA00022515"/>
    </source>
</evidence>
<evidence type="ECO:0000256" key="6">
    <source>
        <dbReference type="ARBA" id="ARBA00022840"/>
    </source>
</evidence>
<protein>
    <recommendedName>
        <fullName evidence="8">Probable replication restart protein PriA</fullName>
    </recommendedName>
    <alternativeName>
        <fullName evidence="8">Putative ATP-dependent DNA helicase PriA</fullName>
    </alternativeName>
</protein>
<dbReference type="Gene3D" id="3.40.50.300">
    <property type="entry name" value="P-loop containing nucleotide triphosphate hydrolases"/>
    <property type="match status" value="1"/>
</dbReference>